<dbReference type="InterPro" id="IPR013655">
    <property type="entry name" value="PAS_fold_3"/>
</dbReference>
<dbReference type="SMART" id="SM00091">
    <property type="entry name" value="PAS"/>
    <property type="match status" value="2"/>
</dbReference>
<dbReference type="Proteomes" id="UP000075635">
    <property type="component" value="Unassembled WGS sequence"/>
</dbReference>
<dbReference type="InterPro" id="IPR000700">
    <property type="entry name" value="PAS-assoc_C"/>
</dbReference>
<dbReference type="Pfam" id="PF08447">
    <property type="entry name" value="PAS_3"/>
    <property type="match status" value="2"/>
</dbReference>
<dbReference type="Pfam" id="PF01740">
    <property type="entry name" value="STAS"/>
    <property type="match status" value="1"/>
</dbReference>
<evidence type="ECO:0000259" key="3">
    <source>
        <dbReference type="PROSITE" id="PS50112"/>
    </source>
</evidence>
<dbReference type="InterPro" id="IPR000014">
    <property type="entry name" value="PAS"/>
</dbReference>
<dbReference type="InterPro" id="IPR001610">
    <property type="entry name" value="PAC"/>
</dbReference>
<feature type="domain" description="PAS" evidence="3">
    <location>
        <begin position="347"/>
        <end position="419"/>
    </location>
</feature>
<reference evidence="6 7" key="1">
    <citation type="submission" date="2014-02" db="EMBL/GenBank/DDBJ databases">
        <title>The small core and large imbalanced accessory genome model reveals a collaborative survival strategy of Sorangium cellulosum strains in nature.</title>
        <authorList>
            <person name="Han K."/>
            <person name="Peng R."/>
            <person name="Blom J."/>
            <person name="Li Y.-Z."/>
        </authorList>
    </citation>
    <scope>NUCLEOTIDE SEQUENCE [LARGE SCALE GENOMIC DNA]</scope>
    <source>
        <strain evidence="6 7">So0011-07</strain>
    </source>
</reference>
<dbReference type="InterPro" id="IPR036513">
    <property type="entry name" value="STAS_dom_sf"/>
</dbReference>
<dbReference type="PANTHER" id="PTHR33745:SF3">
    <property type="entry name" value="RSBT CO-ANTAGONIST PROTEIN RSBRC"/>
    <property type="match status" value="1"/>
</dbReference>
<evidence type="ECO:0000256" key="1">
    <source>
        <dbReference type="ARBA" id="ARBA00022553"/>
    </source>
</evidence>
<name>A0A150RWL2_SORCE</name>
<dbReference type="InterPro" id="IPR051932">
    <property type="entry name" value="Bact_StressResp_Reg"/>
</dbReference>
<feature type="domain" description="PAC" evidence="4">
    <location>
        <begin position="293"/>
        <end position="346"/>
    </location>
</feature>
<dbReference type="InterPro" id="IPR002645">
    <property type="entry name" value="STAS_dom"/>
</dbReference>
<dbReference type="FunFam" id="3.30.450.20:FF:000099">
    <property type="entry name" value="Sensory box sensor histidine kinase"/>
    <property type="match status" value="1"/>
</dbReference>
<feature type="domain" description="STAS" evidence="5">
    <location>
        <begin position="490"/>
        <end position="601"/>
    </location>
</feature>
<evidence type="ECO:0000313" key="6">
    <source>
        <dbReference type="EMBL" id="KYF84614.1"/>
    </source>
</evidence>
<dbReference type="CDD" id="cd00130">
    <property type="entry name" value="PAS"/>
    <property type="match status" value="2"/>
</dbReference>
<evidence type="ECO:0000259" key="4">
    <source>
        <dbReference type="PROSITE" id="PS50113"/>
    </source>
</evidence>
<dbReference type="Gene3D" id="3.30.450.20">
    <property type="entry name" value="PAS domain"/>
    <property type="match status" value="2"/>
</dbReference>
<accession>A0A150RWL2</accession>
<evidence type="ECO:0000313" key="7">
    <source>
        <dbReference type="Proteomes" id="UP000075635"/>
    </source>
</evidence>
<dbReference type="PROSITE" id="PS50801">
    <property type="entry name" value="STAS"/>
    <property type="match status" value="1"/>
</dbReference>
<feature type="domain" description="PAC" evidence="4">
    <location>
        <begin position="422"/>
        <end position="474"/>
    </location>
</feature>
<gene>
    <name evidence="6" type="ORF">BE17_06940</name>
</gene>
<feature type="region of interest" description="Disordered" evidence="2">
    <location>
        <begin position="185"/>
        <end position="204"/>
    </location>
</feature>
<dbReference type="EMBL" id="JEMB01001886">
    <property type="protein sequence ID" value="KYF84614.1"/>
    <property type="molecule type" value="Genomic_DNA"/>
</dbReference>
<dbReference type="Gene3D" id="3.30.750.24">
    <property type="entry name" value="STAS domain"/>
    <property type="match status" value="1"/>
</dbReference>
<evidence type="ECO:0000256" key="2">
    <source>
        <dbReference type="SAM" id="MobiDB-lite"/>
    </source>
</evidence>
<dbReference type="PANTHER" id="PTHR33745">
    <property type="entry name" value="RSBT ANTAGONIST PROTEIN RSBS-RELATED"/>
    <property type="match status" value="1"/>
</dbReference>
<feature type="non-terminal residue" evidence="6">
    <location>
        <position position="608"/>
    </location>
</feature>
<evidence type="ECO:0000259" key="5">
    <source>
        <dbReference type="PROSITE" id="PS50801"/>
    </source>
</evidence>
<sequence>MKNGGFTLEELGRNLVDLAMTEDVIRRRATALLSVVRREERELKVLGKVSRLAMDFHAGDPAVTRGTSGAFDVAIPHALTVRVETEGEAEATVHKLTATVALRITPRPSAPLGIFLDVAEPSADSVLFADPPVSTRDYLRGRLEEEVRRELLRLVRARLADSHAERTIDLEGPLTRALGLELDTRDARDTRDAPPPSRLRGASVQPIGASVWHGAPSSEPDTQIRLFGDTMPIQVWTARPDGQLNFVNKAVLDYFDRTEAQIIGEGWLSVLHPDDVPRTVATWTRSLETGQPYETEFRLLRASDQTYREHVVSALPQRDAAGNIVLWIGGTTDVAELRRAEAALRRSEARYRLFAEASNEGIWFWNIREDTTEWSDRMLGIIGVRREAWGGTFMSFFERVHPDDRSAVQAALRAHLEQRRPFEAEFRIQHENGEYRVIFTRGMAEWDEKGVPFQMAGGATDITEQKRHQAMLQERREIIEQQQEAIRALSTPIIEVWKGVLTMPVLGVLDEQRSEQMMEVLLDAVARTRCRHAIIDLTGVSAVDAATADHVLKLIDAVAMLGAQGIVVGIRPEVAQTVVSLGLDLSNIKTLSNLREGLRFAMQSSGVT</sequence>
<organism evidence="6 7">
    <name type="scientific">Sorangium cellulosum</name>
    <name type="common">Polyangium cellulosum</name>
    <dbReference type="NCBI Taxonomy" id="56"/>
    <lineage>
        <taxon>Bacteria</taxon>
        <taxon>Pseudomonadati</taxon>
        <taxon>Myxococcota</taxon>
        <taxon>Polyangia</taxon>
        <taxon>Polyangiales</taxon>
        <taxon>Polyangiaceae</taxon>
        <taxon>Sorangium</taxon>
    </lineage>
</organism>
<feature type="domain" description="PAS" evidence="3">
    <location>
        <begin position="220"/>
        <end position="290"/>
    </location>
</feature>
<dbReference type="PROSITE" id="PS50113">
    <property type="entry name" value="PAC"/>
    <property type="match status" value="2"/>
</dbReference>
<dbReference type="PROSITE" id="PS50112">
    <property type="entry name" value="PAS"/>
    <property type="match status" value="2"/>
</dbReference>
<dbReference type="SUPFAM" id="SSF52091">
    <property type="entry name" value="SpoIIaa-like"/>
    <property type="match status" value="1"/>
</dbReference>
<dbReference type="AlphaFoldDB" id="A0A150RWL2"/>
<keyword evidence="1" id="KW-0597">Phosphoprotein</keyword>
<dbReference type="SUPFAM" id="SSF55785">
    <property type="entry name" value="PYP-like sensor domain (PAS domain)"/>
    <property type="match status" value="2"/>
</dbReference>
<proteinExistence type="predicted"/>
<comment type="caution">
    <text evidence="6">The sequence shown here is derived from an EMBL/GenBank/DDBJ whole genome shotgun (WGS) entry which is preliminary data.</text>
</comment>
<dbReference type="NCBIfam" id="TIGR00229">
    <property type="entry name" value="sensory_box"/>
    <property type="match status" value="2"/>
</dbReference>
<protein>
    <submittedName>
        <fullName evidence="6">Anti-anti-sigma factor</fullName>
    </submittedName>
</protein>
<dbReference type="CDD" id="cd07041">
    <property type="entry name" value="STAS_RsbR_RsbS_like"/>
    <property type="match status" value="1"/>
</dbReference>
<dbReference type="InterPro" id="IPR035965">
    <property type="entry name" value="PAS-like_dom_sf"/>
</dbReference>
<dbReference type="SMART" id="SM00086">
    <property type="entry name" value="PAC"/>
    <property type="match status" value="2"/>
</dbReference>